<protein>
    <submittedName>
        <fullName evidence="1">8322_t:CDS:1</fullName>
    </submittedName>
</protein>
<reference evidence="1 2" key="1">
    <citation type="submission" date="2021-06" db="EMBL/GenBank/DDBJ databases">
        <authorList>
            <person name="Kallberg Y."/>
            <person name="Tangrot J."/>
            <person name="Rosling A."/>
        </authorList>
    </citation>
    <scope>NUCLEOTIDE SEQUENCE [LARGE SCALE GENOMIC DNA]</scope>
    <source>
        <strain evidence="1 2">120-4 pot B 10/14</strain>
    </source>
</reference>
<evidence type="ECO:0000313" key="1">
    <source>
        <dbReference type="EMBL" id="CAG8489331.1"/>
    </source>
</evidence>
<dbReference type="Proteomes" id="UP000789901">
    <property type="component" value="Unassembled WGS sequence"/>
</dbReference>
<name>A0ABM8VZY0_GIGMA</name>
<accession>A0ABM8VZY0</accession>
<organism evidence="1 2">
    <name type="scientific">Gigaspora margarita</name>
    <dbReference type="NCBI Taxonomy" id="4874"/>
    <lineage>
        <taxon>Eukaryota</taxon>
        <taxon>Fungi</taxon>
        <taxon>Fungi incertae sedis</taxon>
        <taxon>Mucoromycota</taxon>
        <taxon>Glomeromycotina</taxon>
        <taxon>Glomeromycetes</taxon>
        <taxon>Diversisporales</taxon>
        <taxon>Gigasporaceae</taxon>
        <taxon>Gigaspora</taxon>
    </lineage>
</organism>
<sequence length="125" mass="14448">MRMFLFSYRNLLIENLTDDESSFETPIINYFTEELAIRDIRCLAVPIEYPATSNEGVAYIFNINSSDPNAPFNDDVRKCTSVKICEYPENGIRNLSHCKVDENKDFFMINQPSELQTSIEAQTYV</sequence>
<gene>
    <name evidence="1" type="ORF">GMARGA_LOCUS1642</name>
</gene>
<evidence type="ECO:0000313" key="2">
    <source>
        <dbReference type="Proteomes" id="UP000789901"/>
    </source>
</evidence>
<keyword evidence="2" id="KW-1185">Reference proteome</keyword>
<comment type="caution">
    <text evidence="1">The sequence shown here is derived from an EMBL/GenBank/DDBJ whole genome shotgun (WGS) entry which is preliminary data.</text>
</comment>
<proteinExistence type="predicted"/>
<dbReference type="EMBL" id="CAJVQB010000443">
    <property type="protein sequence ID" value="CAG8489331.1"/>
    <property type="molecule type" value="Genomic_DNA"/>
</dbReference>